<evidence type="ECO:0000313" key="1">
    <source>
        <dbReference type="EMBL" id="OAD75711.1"/>
    </source>
</evidence>
<dbReference type="STRING" id="763407.A0A163ATL4"/>
<evidence type="ECO:0008006" key="3">
    <source>
        <dbReference type="Google" id="ProtNLM"/>
    </source>
</evidence>
<dbReference type="AlphaFoldDB" id="A0A163ATL4"/>
<dbReference type="GeneID" id="28992017"/>
<dbReference type="InParanoid" id="A0A163ATL4"/>
<dbReference type="OrthoDB" id="2431110at2759"/>
<dbReference type="EMBL" id="KV440977">
    <property type="protein sequence ID" value="OAD75711.1"/>
    <property type="molecule type" value="Genomic_DNA"/>
</dbReference>
<dbReference type="Pfam" id="PF02992">
    <property type="entry name" value="Transposase_21"/>
    <property type="match status" value="1"/>
</dbReference>
<gene>
    <name evidence="1" type="ORF">PHYBLDRAFT_143961</name>
</gene>
<dbReference type="VEuPathDB" id="FungiDB:PHYBLDRAFT_143961"/>
<dbReference type="PANTHER" id="PTHR46579:SF2">
    <property type="entry name" value="C2H2-TYPE DOMAIN-CONTAINING PROTEIN"/>
    <property type="match status" value="1"/>
</dbReference>
<evidence type="ECO:0000313" key="2">
    <source>
        <dbReference type="Proteomes" id="UP000077315"/>
    </source>
</evidence>
<keyword evidence="2" id="KW-1185">Reference proteome</keyword>
<reference evidence="2" key="1">
    <citation type="submission" date="2015-06" db="EMBL/GenBank/DDBJ databases">
        <title>Expansion of signal transduction pathways in fungi by whole-genome duplication.</title>
        <authorList>
            <consortium name="DOE Joint Genome Institute"/>
            <person name="Corrochano L.M."/>
            <person name="Kuo A."/>
            <person name="Marcet-Houben M."/>
            <person name="Polaino S."/>
            <person name="Salamov A."/>
            <person name="Villalobos J.M."/>
            <person name="Alvarez M.I."/>
            <person name="Avalos J."/>
            <person name="Benito E.P."/>
            <person name="Benoit I."/>
            <person name="Burger G."/>
            <person name="Camino L.P."/>
            <person name="Canovas D."/>
            <person name="Cerda-Olmedo E."/>
            <person name="Cheng J.-F."/>
            <person name="Dominguez A."/>
            <person name="Elias M."/>
            <person name="Eslava A.P."/>
            <person name="Glaser F."/>
            <person name="Grimwood J."/>
            <person name="Gutierrez G."/>
            <person name="Heitman J."/>
            <person name="Henrissat B."/>
            <person name="Iturriaga E.A."/>
            <person name="Lang B.F."/>
            <person name="Lavin J.L."/>
            <person name="Lee S."/>
            <person name="Li W."/>
            <person name="Lindquist E."/>
            <person name="Lopez-Garcia S."/>
            <person name="Luque E.M."/>
            <person name="Marcos A.T."/>
            <person name="Martin J."/>
            <person name="McCluskey K."/>
            <person name="Medina H.R."/>
            <person name="Miralles-Duran A."/>
            <person name="Miyazaki A."/>
            <person name="Munoz-Torres E."/>
            <person name="Oguiza J.A."/>
            <person name="Ohm R."/>
            <person name="Olmedo M."/>
            <person name="Orejas M."/>
            <person name="Ortiz-Castellanos L."/>
            <person name="Pisabarro A.G."/>
            <person name="Rodriguez-Romero J."/>
            <person name="Ruiz-Herrera J."/>
            <person name="Ruiz-Vazquez R."/>
            <person name="Sanz C."/>
            <person name="Schackwitz W."/>
            <person name="Schmutz J."/>
            <person name="Shahriari M."/>
            <person name="Shelest E."/>
            <person name="Silva-Franco F."/>
            <person name="Soanes D."/>
            <person name="Syed K."/>
            <person name="Tagua V.G."/>
            <person name="Talbot N.J."/>
            <person name="Thon M."/>
            <person name="De vries R.P."/>
            <person name="Wiebenga A."/>
            <person name="Yadav J.S."/>
            <person name="Braun E.L."/>
            <person name="Baker S."/>
            <person name="Garre V."/>
            <person name="Horwitz B."/>
            <person name="Torres-Martinez S."/>
            <person name="Idnurm A."/>
            <person name="Herrera-Estrella A."/>
            <person name="Gabaldon T."/>
            <person name="Grigoriev I.V."/>
        </authorList>
    </citation>
    <scope>NUCLEOTIDE SEQUENCE [LARGE SCALE GENOMIC DNA]</scope>
    <source>
        <strain evidence="2">NRRL 1555(-)</strain>
    </source>
</reference>
<organism evidence="1 2">
    <name type="scientific">Phycomyces blakesleeanus (strain ATCC 8743b / DSM 1359 / FGSC 10004 / NBRC 33097 / NRRL 1555)</name>
    <dbReference type="NCBI Taxonomy" id="763407"/>
    <lineage>
        <taxon>Eukaryota</taxon>
        <taxon>Fungi</taxon>
        <taxon>Fungi incertae sedis</taxon>
        <taxon>Mucoromycota</taxon>
        <taxon>Mucoromycotina</taxon>
        <taxon>Mucoromycetes</taxon>
        <taxon>Mucorales</taxon>
        <taxon>Phycomycetaceae</taxon>
        <taxon>Phycomyces</taxon>
    </lineage>
</organism>
<sequence length="599" mass="68781">MPGPKEAKTSEINSYLRPLVDKLEKLYKGVRVQTYQCPNGTTIRAALFMVACDIPAAQKVCGFTSHTSTNACHKCNCQFSQLAGTSSVDYSGFDFSKWLLRTKNDNCKDAEVWRNATTEAERHRLEVENGVRWSELHRLQYFDVVRCTIIDPMHNLFLGTAKRMMEKWVADGLIDNKKLVAMQKIVENMTLPPDYTMLRSKISKGFPFMKADEWKSWCLVYSPVVLQGVLPKQKFENWMFFVNACRFLTKPNVSKDDVQSAHIALEKFSKGCERLYSKDLLSPNMHLHLHLCDTIKDSGPVYGYWLFSFERYNSVLKNINTNRRSGFEMTYMKTFIEDTRKGDFVRNFLKTSGPFNFSSIFDKLVTGYSPADSTTSTALYNWFSLPDFLDAAKNPNLSIRGNEPLPPSALPLQKKAYEMMPRQEYDCLVGYYQAVYNDPTISSCKDVIQDTAFVNDWIEMLKSVNLLGQTFKGSRGTNGRGSYIQAMFIEGRNEAKYAYVREIQYLFVHSFSPLVSTPHHRTPQSSQHTFAYVKWYKASKETSRKIAGVEIWDVAFSLPDFQSILPVHRILLPVAIVDHTTLRNISKKLIVPLPRKLYF</sequence>
<dbReference type="Proteomes" id="UP000077315">
    <property type="component" value="Unassembled WGS sequence"/>
</dbReference>
<dbReference type="RefSeq" id="XP_018293751.1">
    <property type="nucleotide sequence ID" value="XM_018431111.1"/>
</dbReference>
<dbReference type="InterPro" id="IPR004242">
    <property type="entry name" value="Transposase_21"/>
</dbReference>
<dbReference type="PANTHER" id="PTHR46579">
    <property type="entry name" value="F5/8 TYPE C DOMAIN-CONTAINING PROTEIN-RELATED"/>
    <property type="match status" value="1"/>
</dbReference>
<protein>
    <recommendedName>
        <fullName evidence="3">Transposase domain-containing protein</fullName>
    </recommendedName>
</protein>
<accession>A0A163ATL4</accession>
<name>A0A163ATL4_PHYB8</name>
<proteinExistence type="predicted"/>